<dbReference type="Proteomes" id="UP000001075">
    <property type="component" value="Unassembled WGS sequence"/>
</dbReference>
<protein>
    <submittedName>
        <fullName evidence="1">Uncharacterized protein</fullName>
    </submittedName>
</protein>
<name>G3H3W9_CRIGR</name>
<dbReference type="InParanoid" id="G3H3W9"/>
<evidence type="ECO:0000313" key="1">
    <source>
        <dbReference type="EMBL" id="EGW03596.1"/>
    </source>
</evidence>
<accession>G3H3W9</accession>
<dbReference type="AlphaFoldDB" id="G3H3W9"/>
<evidence type="ECO:0000313" key="2">
    <source>
        <dbReference type="Proteomes" id="UP000001075"/>
    </source>
</evidence>
<reference evidence="2" key="1">
    <citation type="journal article" date="2011" name="Nat. Biotechnol.">
        <title>The genomic sequence of the Chinese hamster ovary (CHO)-K1 cell line.</title>
        <authorList>
            <person name="Xu X."/>
            <person name="Nagarajan H."/>
            <person name="Lewis N.E."/>
            <person name="Pan S."/>
            <person name="Cai Z."/>
            <person name="Liu X."/>
            <person name="Chen W."/>
            <person name="Xie M."/>
            <person name="Wang W."/>
            <person name="Hammond S."/>
            <person name="Andersen M.R."/>
            <person name="Neff N."/>
            <person name="Passarelli B."/>
            <person name="Koh W."/>
            <person name="Fan H.C."/>
            <person name="Wang J."/>
            <person name="Gui Y."/>
            <person name="Lee K.H."/>
            <person name="Betenbaugh M.J."/>
            <person name="Quake S.R."/>
            <person name="Famili I."/>
            <person name="Palsson B.O."/>
            <person name="Wang J."/>
        </authorList>
    </citation>
    <scope>NUCLEOTIDE SEQUENCE [LARGE SCALE GENOMIC DNA]</scope>
    <source>
        <strain evidence="2">CHO K1 cell line</strain>
    </source>
</reference>
<organism evidence="1 2">
    <name type="scientific">Cricetulus griseus</name>
    <name type="common">Chinese hamster</name>
    <name type="synonym">Cricetulus barabensis griseus</name>
    <dbReference type="NCBI Taxonomy" id="10029"/>
    <lineage>
        <taxon>Eukaryota</taxon>
        <taxon>Metazoa</taxon>
        <taxon>Chordata</taxon>
        <taxon>Craniata</taxon>
        <taxon>Vertebrata</taxon>
        <taxon>Euteleostomi</taxon>
        <taxon>Mammalia</taxon>
        <taxon>Eutheria</taxon>
        <taxon>Euarchontoglires</taxon>
        <taxon>Glires</taxon>
        <taxon>Rodentia</taxon>
        <taxon>Myomorpha</taxon>
        <taxon>Muroidea</taxon>
        <taxon>Cricetidae</taxon>
        <taxon>Cricetinae</taxon>
        <taxon>Cricetulus</taxon>
    </lineage>
</organism>
<dbReference type="EMBL" id="JH000133">
    <property type="protein sequence ID" value="EGW03596.1"/>
    <property type="molecule type" value="Genomic_DNA"/>
</dbReference>
<sequence>MEGQSGRKGLCLRTDKFPRPQIETGLTVKQFTFLGKRTGISCVQRRGTLSRSTLDIF</sequence>
<gene>
    <name evidence="1" type="ORF">I79_004960</name>
</gene>
<proteinExistence type="predicted"/>